<keyword evidence="3" id="KW-1185">Reference proteome</keyword>
<evidence type="ECO:0000313" key="3">
    <source>
        <dbReference type="Proteomes" id="UP001341281"/>
    </source>
</evidence>
<accession>A0AAQ3UTF1</accession>
<keyword evidence="1" id="KW-0472">Membrane</keyword>
<keyword evidence="1" id="KW-0812">Transmembrane</keyword>
<evidence type="ECO:0000313" key="2">
    <source>
        <dbReference type="EMBL" id="WVZ96127.1"/>
    </source>
</evidence>
<proteinExistence type="predicted"/>
<name>A0AAQ3UTF1_PASNO</name>
<reference evidence="2 3" key="1">
    <citation type="submission" date="2024-02" db="EMBL/GenBank/DDBJ databases">
        <title>High-quality chromosome-scale genome assembly of Pensacola bahiagrass (Paspalum notatum Flugge var. saurae).</title>
        <authorList>
            <person name="Vega J.M."/>
            <person name="Podio M."/>
            <person name="Orjuela J."/>
            <person name="Siena L.A."/>
            <person name="Pessino S.C."/>
            <person name="Combes M.C."/>
            <person name="Mariac C."/>
            <person name="Albertini E."/>
            <person name="Pupilli F."/>
            <person name="Ortiz J.P.A."/>
            <person name="Leblanc O."/>
        </authorList>
    </citation>
    <scope>NUCLEOTIDE SEQUENCE [LARGE SCALE GENOMIC DNA]</scope>
    <source>
        <strain evidence="2">R1</strain>
        <tissue evidence="2">Leaf</tissue>
    </source>
</reference>
<dbReference type="Proteomes" id="UP001341281">
    <property type="component" value="Chromosome 10"/>
</dbReference>
<gene>
    <name evidence="2" type="ORF">U9M48_041802</name>
</gene>
<feature type="transmembrane region" description="Helical" evidence="1">
    <location>
        <begin position="28"/>
        <end position="45"/>
    </location>
</feature>
<organism evidence="2 3">
    <name type="scientific">Paspalum notatum var. saurae</name>
    <dbReference type="NCBI Taxonomy" id="547442"/>
    <lineage>
        <taxon>Eukaryota</taxon>
        <taxon>Viridiplantae</taxon>
        <taxon>Streptophyta</taxon>
        <taxon>Embryophyta</taxon>
        <taxon>Tracheophyta</taxon>
        <taxon>Spermatophyta</taxon>
        <taxon>Magnoliopsida</taxon>
        <taxon>Liliopsida</taxon>
        <taxon>Poales</taxon>
        <taxon>Poaceae</taxon>
        <taxon>PACMAD clade</taxon>
        <taxon>Panicoideae</taxon>
        <taxon>Andropogonodae</taxon>
        <taxon>Paspaleae</taxon>
        <taxon>Paspalinae</taxon>
        <taxon>Paspalum</taxon>
    </lineage>
</organism>
<evidence type="ECO:0000256" key="1">
    <source>
        <dbReference type="SAM" id="Phobius"/>
    </source>
</evidence>
<dbReference type="AlphaFoldDB" id="A0AAQ3UTF1"/>
<dbReference type="EMBL" id="CP144754">
    <property type="protein sequence ID" value="WVZ96127.1"/>
    <property type="molecule type" value="Genomic_DNA"/>
</dbReference>
<protein>
    <submittedName>
        <fullName evidence="2">Uncharacterized protein</fullName>
    </submittedName>
</protein>
<sequence length="65" mass="7535">MLADLRTAHQRRCRRSLSRVSIWSSKRLMVAMYGHCILPTVFYMAKPQGWNAVLGLQNTQPLIVY</sequence>
<keyword evidence="1" id="KW-1133">Transmembrane helix</keyword>